<protein>
    <recommendedName>
        <fullName evidence="3">Prevent-host-death family protein</fullName>
    </recommendedName>
</protein>
<name>A0ABP6QHH3_9ACTN</name>
<gene>
    <name evidence="1" type="ORF">GCM10010468_49440</name>
</gene>
<reference evidence="2" key="1">
    <citation type="journal article" date="2019" name="Int. J. Syst. Evol. Microbiol.">
        <title>The Global Catalogue of Microorganisms (GCM) 10K type strain sequencing project: providing services to taxonomists for standard genome sequencing and annotation.</title>
        <authorList>
            <consortium name="The Broad Institute Genomics Platform"/>
            <consortium name="The Broad Institute Genome Sequencing Center for Infectious Disease"/>
            <person name="Wu L."/>
            <person name="Ma J."/>
        </authorList>
    </citation>
    <scope>NUCLEOTIDE SEQUENCE [LARGE SCALE GENOMIC DNA]</scope>
    <source>
        <strain evidence="2">JCM 9377</strain>
    </source>
</reference>
<keyword evidence="2" id="KW-1185">Reference proteome</keyword>
<proteinExistence type="predicted"/>
<sequence length="79" mass="8335">MSDPLQVLVVPAELLGILQGHPTTCSTLGGDPVVVRLATAAEYRHLHELGRAYVGLLGAPVPPAMTDDQIADIVRPLNL</sequence>
<dbReference type="EMBL" id="BAAAUV010000013">
    <property type="protein sequence ID" value="GAA3223149.1"/>
    <property type="molecule type" value="Genomic_DNA"/>
</dbReference>
<accession>A0ABP6QHH3</accession>
<dbReference type="RefSeq" id="WP_344832495.1">
    <property type="nucleotide sequence ID" value="NZ_BAAAUV010000013.1"/>
</dbReference>
<organism evidence="1 2">
    <name type="scientific">Actinocorallia longicatena</name>
    <dbReference type="NCBI Taxonomy" id="111803"/>
    <lineage>
        <taxon>Bacteria</taxon>
        <taxon>Bacillati</taxon>
        <taxon>Actinomycetota</taxon>
        <taxon>Actinomycetes</taxon>
        <taxon>Streptosporangiales</taxon>
        <taxon>Thermomonosporaceae</taxon>
        <taxon>Actinocorallia</taxon>
    </lineage>
</organism>
<evidence type="ECO:0008006" key="3">
    <source>
        <dbReference type="Google" id="ProtNLM"/>
    </source>
</evidence>
<evidence type="ECO:0000313" key="2">
    <source>
        <dbReference type="Proteomes" id="UP001501237"/>
    </source>
</evidence>
<dbReference type="Proteomes" id="UP001501237">
    <property type="component" value="Unassembled WGS sequence"/>
</dbReference>
<comment type="caution">
    <text evidence="1">The sequence shown here is derived from an EMBL/GenBank/DDBJ whole genome shotgun (WGS) entry which is preliminary data.</text>
</comment>
<evidence type="ECO:0000313" key="1">
    <source>
        <dbReference type="EMBL" id="GAA3223149.1"/>
    </source>
</evidence>